<evidence type="ECO:0000259" key="9">
    <source>
        <dbReference type="PROSITE" id="PS50850"/>
    </source>
</evidence>
<feature type="transmembrane region" description="Helical" evidence="8">
    <location>
        <begin position="317"/>
        <end position="337"/>
    </location>
</feature>
<feature type="domain" description="Major facilitator superfamily (MFS) profile" evidence="9">
    <location>
        <begin position="33"/>
        <end position="470"/>
    </location>
</feature>
<feature type="transmembrane region" description="Helical" evidence="8">
    <location>
        <begin position="203"/>
        <end position="220"/>
    </location>
</feature>
<dbReference type="PROSITE" id="PS50850">
    <property type="entry name" value="MFS"/>
    <property type="match status" value="1"/>
</dbReference>
<dbReference type="InterPro" id="IPR050360">
    <property type="entry name" value="MFS_Sugar_Transporters"/>
</dbReference>
<evidence type="ECO:0000313" key="10">
    <source>
        <dbReference type="EMBL" id="KAJ5175773.1"/>
    </source>
</evidence>
<feature type="transmembrane region" description="Helical" evidence="8">
    <location>
        <begin position="109"/>
        <end position="128"/>
    </location>
</feature>
<dbReference type="InterPro" id="IPR003663">
    <property type="entry name" value="Sugar/inositol_transpt"/>
</dbReference>
<organism evidence="10 11">
    <name type="scientific">Penicillium canariense</name>
    <dbReference type="NCBI Taxonomy" id="189055"/>
    <lineage>
        <taxon>Eukaryota</taxon>
        <taxon>Fungi</taxon>
        <taxon>Dikarya</taxon>
        <taxon>Ascomycota</taxon>
        <taxon>Pezizomycotina</taxon>
        <taxon>Eurotiomycetes</taxon>
        <taxon>Eurotiomycetidae</taxon>
        <taxon>Eurotiales</taxon>
        <taxon>Aspergillaceae</taxon>
        <taxon>Penicillium</taxon>
    </lineage>
</organism>
<feature type="transmembrane region" description="Helical" evidence="8">
    <location>
        <begin position="134"/>
        <end position="155"/>
    </location>
</feature>
<sequence>MRPLKMKFRSTAWWQRLAALPFVRHFTLPLGLAIMVLALSVLSNGFDLSVYNSIQAMDAFDRRFGKCNAKGVCALDTFHLAMLNSFPLIAYAVGLLIATLIGERFGRRTVFVAMNVVCLIGIITSYTAQSFVQIFVGRLLVNAYVGMESWLVPLFQAEIVPAKVRGAVVSCYLLGRLLGSFLISCVGYKTAHWAGDTSWRTPLAVLFSIPPVCLCLTFLIPESPRWLVRVGKDEKALQNLRYLHDGDGVDVEMELVLLKESLTLDTEGGGWLDLFRGSNTGRTAIAMITNFFGQATGQSFVNNYGTIFFKTLGVNPFLVTMFSTLAALVGAALFLVLVDRVGRRRFWQTSAPLCALIMLVIGGLGVKQDPSANQKLAIATLFPIWGIFYLSSFAQLAALTPAEIPSLSLREKTAMMGWSVQNLTNFVSTFTVPYLINAGHGNLHAKVGFVYGAIGMVGVIWAFFYYPELKGRSLEEIDEMLRQKIPARKTAEWRMARDGIAFKLAEISQETNADPEEKGGGILVENTAV</sequence>
<comment type="caution">
    <text evidence="10">The sequence shown here is derived from an EMBL/GenBank/DDBJ whole genome shotgun (WGS) entry which is preliminary data.</text>
</comment>
<dbReference type="Gene3D" id="1.20.1250.20">
    <property type="entry name" value="MFS general substrate transporter like domains"/>
    <property type="match status" value="1"/>
</dbReference>
<keyword evidence="6 8" id="KW-0472">Membrane</keyword>
<dbReference type="NCBIfam" id="TIGR00879">
    <property type="entry name" value="SP"/>
    <property type="match status" value="1"/>
</dbReference>
<evidence type="ECO:0000256" key="4">
    <source>
        <dbReference type="ARBA" id="ARBA00022692"/>
    </source>
</evidence>
<dbReference type="PANTHER" id="PTHR48022:SF10">
    <property type="entry name" value="MAJOR FACILITATOR SUPERFAMILY (MFS) PROFILE DOMAIN-CONTAINING PROTEIN"/>
    <property type="match status" value="1"/>
</dbReference>
<evidence type="ECO:0000256" key="5">
    <source>
        <dbReference type="ARBA" id="ARBA00022989"/>
    </source>
</evidence>
<feature type="transmembrane region" description="Helical" evidence="8">
    <location>
        <begin position="349"/>
        <end position="366"/>
    </location>
</feature>
<reference evidence="10" key="1">
    <citation type="submission" date="2022-11" db="EMBL/GenBank/DDBJ databases">
        <authorList>
            <person name="Petersen C."/>
        </authorList>
    </citation>
    <scope>NUCLEOTIDE SEQUENCE</scope>
    <source>
        <strain evidence="10">IBT 26290</strain>
    </source>
</reference>
<comment type="subcellular location">
    <subcellularLocation>
        <location evidence="1">Membrane</location>
        <topology evidence="1">Multi-pass membrane protein</topology>
    </subcellularLocation>
</comment>
<dbReference type="GeneID" id="81422951"/>
<dbReference type="GO" id="GO:0016020">
    <property type="term" value="C:membrane"/>
    <property type="evidence" value="ECO:0007669"/>
    <property type="project" value="UniProtKB-SubCell"/>
</dbReference>
<evidence type="ECO:0000256" key="7">
    <source>
        <dbReference type="RuleBase" id="RU003346"/>
    </source>
</evidence>
<comment type="similarity">
    <text evidence="2 7">Belongs to the major facilitator superfamily. Sugar transporter (TC 2.A.1.1) family.</text>
</comment>
<keyword evidence="11" id="KW-1185">Reference proteome</keyword>
<dbReference type="InterPro" id="IPR036259">
    <property type="entry name" value="MFS_trans_sf"/>
</dbReference>
<dbReference type="RefSeq" id="XP_056547381.1">
    <property type="nucleotide sequence ID" value="XM_056683775.1"/>
</dbReference>
<dbReference type="GO" id="GO:0005351">
    <property type="term" value="F:carbohydrate:proton symporter activity"/>
    <property type="evidence" value="ECO:0007669"/>
    <property type="project" value="TreeGrafter"/>
</dbReference>
<feature type="transmembrane region" description="Helical" evidence="8">
    <location>
        <begin position="167"/>
        <end position="191"/>
    </location>
</feature>
<dbReference type="InterPro" id="IPR020846">
    <property type="entry name" value="MFS_dom"/>
</dbReference>
<keyword evidence="3 7" id="KW-0813">Transport</keyword>
<reference evidence="10" key="2">
    <citation type="journal article" date="2023" name="IMA Fungus">
        <title>Comparative genomic study of the Penicillium genus elucidates a diverse pangenome and 15 lateral gene transfer events.</title>
        <authorList>
            <person name="Petersen C."/>
            <person name="Sorensen T."/>
            <person name="Nielsen M.R."/>
            <person name="Sondergaard T.E."/>
            <person name="Sorensen J.L."/>
            <person name="Fitzpatrick D.A."/>
            <person name="Frisvad J.C."/>
            <person name="Nielsen K.L."/>
        </authorList>
    </citation>
    <scope>NUCLEOTIDE SEQUENCE</scope>
    <source>
        <strain evidence="10">IBT 26290</strain>
    </source>
</reference>
<evidence type="ECO:0000256" key="6">
    <source>
        <dbReference type="ARBA" id="ARBA00023136"/>
    </source>
</evidence>
<feature type="transmembrane region" description="Helical" evidence="8">
    <location>
        <begin position="85"/>
        <end position="102"/>
    </location>
</feature>
<keyword evidence="4 8" id="KW-0812">Transmembrane</keyword>
<protein>
    <recommendedName>
        <fullName evidence="9">Major facilitator superfamily (MFS) profile domain-containing protein</fullName>
    </recommendedName>
</protein>
<dbReference type="Proteomes" id="UP001149163">
    <property type="component" value="Unassembled WGS sequence"/>
</dbReference>
<evidence type="ECO:0000256" key="8">
    <source>
        <dbReference type="SAM" id="Phobius"/>
    </source>
</evidence>
<gene>
    <name evidence="10" type="ORF">N7482_001650</name>
</gene>
<proteinExistence type="inferred from homology"/>
<accession>A0A9W9LT55</accession>
<dbReference type="AlphaFoldDB" id="A0A9W9LT55"/>
<evidence type="ECO:0000256" key="2">
    <source>
        <dbReference type="ARBA" id="ARBA00010992"/>
    </source>
</evidence>
<keyword evidence="5 8" id="KW-1133">Transmembrane helix</keyword>
<evidence type="ECO:0000256" key="1">
    <source>
        <dbReference type="ARBA" id="ARBA00004141"/>
    </source>
</evidence>
<evidence type="ECO:0000313" key="11">
    <source>
        <dbReference type="Proteomes" id="UP001149163"/>
    </source>
</evidence>
<dbReference type="InterPro" id="IPR005828">
    <property type="entry name" value="MFS_sugar_transport-like"/>
</dbReference>
<feature type="transmembrane region" description="Helical" evidence="8">
    <location>
        <begin position="418"/>
        <end position="436"/>
    </location>
</feature>
<dbReference type="EMBL" id="JAPQKN010000001">
    <property type="protein sequence ID" value="KAJ5175773.1"/>
    <property type="molecule type" value="Genomic_DNA"/>
</dbReference>
<evidence type="ECO:0000256" key="3">
    <source>
        <dbReference type="ARBA" id="ARBA00022448"/>
    </source>
</evidence>
<feature type="transmembrane region" description="Helical" evidence="8">
    <location>
        <begin position="448"/>
        <end position="466"/>
    </location>
</feature>
<dbReference type="SUPFAM" id="SSF103473">
    <property type="entry name" value="MFS general substrate transporter"/>
    <property type="match status" value="1"/>
</dbReference>
<dbReference type="OrthoDB" id="6612291at2759"/>
<name>A0A9W9LT55_9EURO</name>
<feature type="transmembrane region" description="Helical" evidence="8">
    <location>
        <begin position="378"/>
        <end position="398"/>
    </location>
</feature>
<dbReference type="PANTHER" id="PTHR48022">
    <property type="entry name" value="PLASTIDIC GLUCOSE TRANSPORTER 4"/>
    <property type="match status" value="1"/>
</dbReference>
<dbReference type="Pfam" id="PF00083">
    <property type="entry name" value="Sugar_tr"/>
    <property type="match status" value="1"/>
</dbReference>
<feature type="transmembrane region" description="Helical" evidence="8">
    <location>
        <begin position="21"/>
        <end position="42"/>
    </location>
</feature>